<feature type="transmembrane region" description="Helical" evidence="13">
    <location>
        <begin position="4671"/>
        <end position="4693"/>
    </location>
</feature>
<protein>
    <submittedName>
        <fullName evidence="15">Protocadherin gamma-A2</fullName>
    </submittedName>
</protein>
<feature type="domain" description="Cadherin" evidence="14">
    <location>
        <begin position="6849"/>
        <end position="6958"/>
    </location>
</feature>
<feature type="domain" description="Cadherin" evidence="14">
    <location>
        <begin position="3770"/>
        <end position="3866"/>
    </location>
</feature>
<evidence type="ECO:0000256" key="6">
    <source>
        <dbReference type="ARBA" id="ARBA00022737"/>
    </source>
</evidence>
<feature type="domain" description="Cadherin" evidence="14">
    <location>
        <begin position="6752"/>
        <end position="6848"/>
    </location>
</feature>
<dbReference type="GO" id="GO:0005509">
    <property type="term" value="F:calcium ion binding"/>
    <property type="evidence" value="ECO:0007669"/>
    <property type="project" value="UniProtKB-UniRule"/>
</dbReference>
<feature type="domain" description="Cadherin" evidence="14">
    <location>
        <begin position="5357"/>
        <end position="5453"/>
    </location>
</feature>
<feature type="domain" description="Cadherin" evidence="14">
    <location>
        <begin position="4914"/>
        <end position="5022"/>
    </location>
</feature>
<feature type="domain" description="Cadherin" evidence="14">
    <location>
        <begin position="5727"/>
        <end position="5835"/>
    </location>
</feature>
<feature type="domain" description="Cadherin" evidence="14">
    <location>
        <begin position="1741"/>
        <end position="1849"/>
    </location>
</feature>
<feature type="transmembrane region" description="Helical" evidence="13">
    <location>
        <begin position="6404"/>
        <end position="6422"/>
    </location>
</feature>
<evidence type="ECO:0000256" key="13">
    <source>
        <dbReference type="SAM" id="Phobius"/>
    </source>
</evidence>
<feature type="domain" description="Cadherin" evidence="14">
    <location>
        <begin position="149"/>
        <end position="252"/>
    </location>
</feature>
<dbReference type="InterPro" id="IPR015919">
    <property type="entry name" value="Cadherin-like_sf"/>
</dbReference>
<feature type="domain" description="Cadherin" evidence="14">
    <location>
        <begin position="1057"/>
        <end position="1160"/>
    </location>
</feature>
<keyword evidence="11" id="KW-0325">Glycoprotein</keyword>
<evidence type="ECO:0000256" key="1">
    <source>
        <dbReference type="ARBA" id="ARBA00003436"/>
    </source>
</evidence>
<feature type="domain" description="Cadherin" evidence="14">
    <location>
        <begin position="6973"/>
        <end position="7069"/>
    </location>
</feature>
<dbReference type="FunFam" id="2.60.40.60:FF:000129">
    <property type="entry name" value="protocadherin alpha-C2 isoform X1"/>
    <property type="match status" value="9"/>
</dbReference>
<feature type="transmembrane region" description="Helical" evidence="13">
    <location>
        <begin position="7084"/>
        <end position="7106"/>
    </location>
</feature>
<feature type="transmembrane region" description="Helical" evidence="13">
    <location>
        <begin position="822"/>
        <end position="841"/>
    </location>
</feature>
<feature type="domain" description="Cadherin" evidence="14">
    <location>
        <begin position="6046"/>
        <end position="6155"/>
    </location>
</feature>
<feature type="domain" description="Cadherin" evidence="14">
    <location>
        <begin position="6530"/>
        <end position="6638"/>
    </location>
</feature>
<feature type="domain" description="Cadherin" evidence="14">
    <location>
        <begin position="2641"/>
        <end position="2744"/>
    </location>
</feature>
<dbReference type="FunFam" id="2.60.40.60:FF:000018">
    <property type="entry name" value="Protocadherin gamma c3"/>
    <property type="match status" value="2"/>
</dbReference>
<feature type="domain" description="Cadherin" evidence="14">
    <location>
        <begin position="1963"/>
        <end position="2059"/>
    </location>
</feature>
<evidence type="ECO:0000256" key="10">
    <source>
        <dbReference type="ARBA" id="ARBA00023136"/>
    </source>
</evidence>
<feature type="domain" description="Cadherin" evidence="14">
    <location>
        <begin position="2532"/>
        <end position="2640"/>
    </location>
</feature>
<feature type="transmembrane region" description="Helical" evidence="13">
    <location>
        <begin position="3086"/>
        <end position="3108"/>
    </location>
</feature>
<keyword evidence="5" id="KW-0732">Signal</keyword>
<feature type="transmembrane region" description="Helical" evidence="13">
    <location>
        <begin position="1615"/>
        <end position="1635"/>
    </location>
</feature>
<dbReference type="EMBL" id="JAOPHQ010002007">
    <property type="protein sequence ID" value="KAK0148608.1"/>
    <property type="molecule type" value="Genomic_DNA"/>
</dbReference>
<feature type="domain" description="Cadherin" evidence="14">
    <location>
        <begin position="5619"/>
        <end position="5726"/>
    </location>
</feature>
<comment type="caution">
    <text evidence="15">The sequence shown here is derived from an EMBL/GenBank/DDBJ whole genome shotgun (WGS) entry which is preliminary data.</text>
</comment>
<keyword evidence="6" id="KW-0677">Repeat</keyword>
<dbReference type="FunFam" id="2.60.40.60:FF:000007">
    <property type="entry name" value="Protocadherin alpha 2"/>
    <property type="match status" value="7"/>
</dbReference>
<feature type="domain" description="Cadherin" evidence="14">
    <location>
        <begin position="1850"/>
        <end position="1954"/>
    </location>
</feature>
<feature type="domain" description="Cadherin" evidence="14">
    <location>
        <begin position="366"/>
        <end position="462"/>
    </location>
</feature>
<dbReference type="InterPro" id="IPR020894">
    <property type="entry name" value="Cadherin_CS"/>
</dbReference>
<organism evidence="15 16">
    <name type="scientific">Merluccius polli</name>
    <name type="common">Benguela hake</name>
    <name type="synonym">Merluccius cadenati</name>
    <dbReference type="NCBI Taxonomy" id="89951"/>
    <lineage>
        <taxon>Eukaryota</taxon>
        <taxon>Metazoa</taxon>
        <taxon>Chordata</taxon>
        <taxon>Craniata</taxon>
        <taxon>Vertebrata</taxon>
        <taxon>Euteleostomi</taxon>
        <taxon>Actinopterygii</taxon>
        <taxon>Neopterygii</taxon>
        <taxon>Teleostei</taxon>
        <taxon>Neoteleostei</taxon>
        <taxon>Acanthomorphata</taxon>
        <taxon>Zeiogadaria</taxon>
        <taxon>Gadariae</taxon>
        <taxon>Gadiformes</taxon>
        <taxon>Gadoidei</taxon>
        <taxon>Merlucciidae</taxon>
        <taxon>Merluccius</taxon>
    </lineage>
</organism>
<feature type="transmembrane region" description="Helical" evidence="13">
    <location>
        <begin position="5468"/>
        <end position="5490"/>
    </location>
</feature>
<dbReference type="PANTHER" id="PTHR24028">
    <property type="entry name" value="CADHERIN-87A"/>
    <property type="match status" value="1"/>
</dbReference>
<feature type="domain" description="Cadherin" evidence="14">
    <location>
        <begin position="2475"/>
        <end position="2531"/>
    </location>
</feature>
<feature type="domain" description="Cadherin" evidence="14">
    <location>
        <begin position="2975"/>
        <end position="3071"/>
    </location>
</feature>
<feature type="domain" description="Cadherin" evidence="14">
    <location>
        <begin position="1624"/>
        <end position="1740"/>
    </location>
</feature>
<feature type="domain" description="Cadherin" evidence="14">
    <location>
        <begin position="3436"/>
        <end position="3540"/>
    </location>
</feature>
<dbReference type="SMART" id="SM00112">
    <property type="entry name" value="CA"/>
    <property type="match status" value="54"/>
</dbReference>
<feature type="domain" description="Cadherin" evidence="14">
    <location>
        <begin position="5233"/>
        <end position="5342"/>
    </location>
</feature>
<feature type="domain" description="Cadherin" evidence="14">
    <location>
        <begin position="92"/>
        <end position="148"/>
    </location>
</feature>
<feature type="domain" description="Cadherin" evidence="14">
    <location>
        <begin position="4331"/>
        <end position="4435"/>
    </location>
</feature>
<dbReference type="PRINTS" id="PR00205">
    <property type="entry name" value="CADHERIN"/>
</dbReference>
<comment type="function">
    <text evidence="1">Potential calcium-dependent cell-adhesion protein. May be involved in the establishment and maintenance of specific neuronal connections in the brain.</text>
</comment>
<name>A0AA47P5T3_MERPO</name>
<feature type="domain" description="Cadherin" evidence="14">
    <location>
        <begin position="6639"/>
        <end position="6743"/>
    </location>
</feature>
<evidence type="ECO:0000256" key="2">
    <source>
        <dbReference type="ARBA" id="ARBA00004251"/>
    </source>
</evidence>
<feature type="transmembrane region" description="Helical" evidence="13">
    <location>
        <begin position="699"/>
        <end position="720"/>
    </location>
</feature>
<feature type="domain" description="Cadherin" evidence="14">
    <location>
        <begin position="4436"/>
        <end position="4545"/>
    </location>
</feature>
<feature type="domain" description="Cadherin" evidence="14">
    <location>
        <begin position="587"/>
        <end position="683"/>
    </location>
</feature>
<feature type="domain" description="Cadherin" evidence="14">
    <location>
        <begin position="6170"/>
        <end position="6266"/>
    </location>
</feature>
<evidence type="ECO:0000313" key="15">
    <source>
        <dbReference type="EMBL" id="KAK0148608.1"/>
    </source>
</evidence>
<dbReference type="Pfam" id="PF16492">
    <property type="entry name" value="Cadherin_C_2"/>
    <property type="match status" value="9"/>
</dbReference>
<evidence type="ECO:0000256" key="3">
    <source>
        <dbReference type="ARBA" id="ARBA00022475"/>
    </source>
</evidence>
<feature type="domain" description="Cadherin" evidence="14">
    <location>
        <begin position="5128"/>
        <end position="5232"/>
    </location>
</feature>
<feature type="domain" description="Cadherin" evidence="14">
    <location>
        <begin position="3646"/>
        <end position="3755"/>
    </location>
</feature>
<evidence type="ECO:0000313" key="16">
    <source>
        <dbReference type="Proteomes" id="UP001174136"/>
    </source>
</evidence>
<evidence type="ECO:0000259" key="14">
    <source>
        <dbReference type="PROSITE" id="PS50268"/>
    </source>
</evidence>
<gene>
    <name evidence="15" type="primary">PCDHGA2_1</name>
    <name evidence="15" type="ORF">N1851_011045</name>
</gene>
<dbReference type="FunFam" id="2.60.40.60:FF:000004">
    <property type="entry name" value="Protocadherin 1 gamma 2"/>
    <property type="match status" value="9"/>
</dbReference>
<feature type="domain" description="Cadherin" evidence="14">
    <location>
        <begin position="948"/>
        <end position="1056"/>
    </location>
</feature>
<dbReference type="FunFam" id="2.60.40.60:FF:000001">
    <property type="entry name" value="Protocadherin alpha 2"/>
    <property type="match status" value="9"/>
</dbReference>
<keyword evidence="8" id="KW-0130">Cell adhesion</keyword>
<feature type="domain" description="Cadherin" evidence="14">
    <location>
        <begin position="6460"/>
        <end position="6529"/>
    </location>
</feature>
<reference evidence="15" key="1">
    <citation type="journal article" date="2023" name="Front. Mar. Sci.">
        <title>A new Merluccius polli reference genome to investigate the effects of global change in West African waters.</title>
        <authorList>
            <person name="Mateo J.L."/>
            <person name="Blanco-Fernandez C."/>
            <person name="Garcia-Vazquez E."/>
            <person name="Machado-Schiaffino G."/>
        </authorList>
    </citation>
    <scope>NUCLEOTIDE SEQUENCE</scope>
    <source>
        <strain evidence="15">C29</strain>
        <tissue evidence="15">Fin</tissue>
    </source>
</reference>
<evidence type="ECO:0000256" key="12">
    <source>
        <dbReference type="PROSITE-ProRule" id="PRU00043"/>
    </source>
</evidence>
<keyword evidence="3" id="KW-1003">Cell membrane</keyword>
<feature type="domain" description="Cadherin" evidence="14">
    <location>
        <begin position="1266"/>
        <end position="1375"/>
    </location>
</feature>
<feature type="domain" description="Cadherin" evidence="14">
    <location>
        <begin position="3327"/>
        <end position="3435"/>
    </location>
</feature>
<feature type="domain" description="Cadherin" evidence="14">
    <location>
        <begin position="1390"/>
        <end position="1486"/>
    </location>
</feature>
<feature type="transmembrane region" description="Helical" evidence="13">
    <location>
        <begin position="3881"/>
        <end position="3903"/>
    </location>
</feature>
<dbReference type="FunFam" id="2.60.40.60:FF:000002">
    <property type="entry name" value="Protocadherin alpha 2"/>
    <property type="match status" value="9"/>
</dbReference>
<feature type="domain" description="Cadherin" evidence="14">
    <location>
        <begin position="253"/>
        <end position="357"/>
    </location>
</feature>
<comment type="subcellular location">
    <subcellularLocation>
        <location evidence="2">Cell membrane</location>
        <topology evidence="2">Single-pass type I membrane protein</topology>
    </subcellularLocation>
</comment>
<dbReference type="InterPro" id="IPR013164">
    <property type="entry name" value="Cadherin_N"/>
</dbReference>
<dbReference type="GO" id="GO:0007156">
    <property type="term" value="P:homophilic cell adhesion via plasma membrane adhesion molecules"/>
    <property type="evidence" value="ECO:0007669"/>
    <property type="project" value="InterPro"/>
</dbReference>
<evidence type="ECO:0000256" key="9">
    <source>
        <dbReference type="ARBA" id="ARBA00022989"/>
    </source>
</evidence>
<dbReference type="CDD" id="cd11304">
    <property type="entry name" value="Cadherin_repeat"/>
    <property type="match status" value="50"/>
</dbReference>
<feature type="domain" description="Cadherin" evidence="14">
    <location>
        <begin position="2060"/>
        <end position="2169"/>
    </location>
</feature>
<feature type="domain" description="Cadherin" evidence="14">
    <location>
        <begin position="847"/>
        <end position="947"/>
    </location>
</feature>
<dbReference type="Gene3D" id="2.60.40.60">
    <property type="entry name" value="Cadherins"/>
    <property type="match status" value="54"/>
</dbReference>
<keyword evidence="4 13" id="KW-0812">Transmembrane</keyword>
<feature type="domain" description="Cadherin" evidence="14">
    <location>
        <begin position="2850"/>
        <end position="2960"/>
    </location>
</feature>
<dbReference type="InterPro" id="IPR002126">
    <property type="entry name" value="Cadherin-like_dom"/>
</dbReference>
<feature type="domain" description="Cadherin" evidence="14">
    <location>
        <begin position="3549"/>
        <end position="3645"/>
    </location>
</feature>
<dbReference type="PANTHER" id="PTHR24028:SF114">
    <property type="entry name" value="PCDH2G3 PROTEIN-RELATED"/>
    <property type="match status" value="1"/>
</dbReference>
<evidence type="ECO:0000256" key="5">
    <source>
        <dbReference type="ARBA" id="ARBA00022729"/>
    </source>
</evidence>
<feature type="domain" description="Cadherin" evidence="14">
    <location>
        <begin position="5023"/>
        <end position="5127"/>
    </location>
</feature>
<dbReference type="PROSITE" id="PS50268">
    <property type="entry name" value="CADHERIN_2"/>
    <property type="match status" value="54"/>
</dbReference>
<feature type="domain" description="Cadherin" evidence="14">
    <location>
        <begin position="4806"/>
        <end position="4913"/>
    </location>
</feature>
<keyword evidence="16" id="KW-1185">Reference proteome</keyword>
<evidence type="ECO:0000256" key="11">
    <source>
        <dbReference type="ARBA" id="ARBA00023180"/>
    </source>
</evidence>
<feature type="transmembrane region" description="Helical" evidence="13">
    <location>
        <begin position="2294"/>
        <end position="2316"/>
    </location>
</feature>
<dbReference type="PROSITE" id="PS00232">
    <property type="entry name" value="CADHERIN_1"/>
    <property type="match status" value="26"/>
</dbReference>
<feature type="domain" description="Cadherin" evidence="14">
    <location>
        <begin position="4117"/>
        <end position="4225"/>
    </location>
</feature>
<feature type="domain" description="Cadherin" evidence="14">
    <location>
        <begin position="1168"/>
        <end position="1265"/>
    </location>
</feature>
<dbReference type="GO" id="GO:0005886">
    <property type="term" value="C:plasma membrane"/>
    <property type="evidence" value="ECO:0007669"/>
    <property type="project" value="UniProtKB-SubCell"/>
</dbReference>
<feature type="domain" description="Cadherin" evidence="14">
    <location>
        <begin position="3219"/>
        <end position="3326"/>
    </location>
</feature>
<dbReference type="InterPro" id="IPR050174">
    <property type="entry name" value="Protocadherin/Cadherin-CA"/>
</dbReference>
<keyword evidence="7 12" id="KW-0106">Calcium</keyword>
<feature type="transmembrane region" description="Helical" evidence="13">
    <location>
        <begin position="6281"/>
        <end position="6303"/>
    </location>
</feature>
<feature type="transmembrane region" description="Helical" evidence="13">
    <location>
        <begin position="5605"/>
        <end position="5623"/>
    </location>
</feature>
<dbReference type="InterPro" id="IPR032455">
    <property type="entry name" value="Cadherin_C"/>
</dbReference>
<evidence type="ECO:0000256" key="8">
    <source>
        <dbReference type="ARBA" id="ARBA00022889"/>
    </source>
</evidence>
<evidence type="ECO:0000256" key="4">
    <source>
        <dbReference type="ARBA" id="ARBA00022692"/>
    </source>
</evidence>
<feature type="domain" description="Cadherin" evidence="14">
    <location>
        <begin position="5949"/>
        <end position="6045"/>
    </location>
</feature>
<dbReference type="FunFam" id="2.60.40.60:FF:000006">
    <property type="entry name" value="Protocadherin alpha 2"/>
    <property type="match status" value="9"/>
</dbReference>
<dbReference type="Pfam" id="PF08266">
    <property type="entry name" value="Cadherin_2"/>
    <property type="match status" value="9"/>
</dbReference>
<feature type="domain" description="Cadherin" evidence="14">
    <location>
        <begin position="4560"/>
        <end position="4656"/>
    </location>
</feature>
<dbReference type="SUPFAM" id="SSF49313">
    <property type="entry name" value="Cadherin-like"/>
    <property type="match status" value="46"/>
</dbReference>
<dbReference type="Proteomes" id="UP001174136">
    <property type="component" value="Unassembled WGS sequence"/>
</dbReference>
<accession>A0AA47P5T3</accession>
<feature type="domain" description="Cadherin" evidence="14">
    <location>
        <begin position="4060"/>
        <end position="4116"/>
    </location>
</feature>
<proteinExistence type="predicted"/>
<keyword evidence="9 13" id="KW-1133">Transmembrane helix</keyword>
<keyword evidence="10 13" id="KW-0472">Membrane</keyword>
<feature type="domain" description="Cadherin" evidence="14">
    <location>
        <begin position="2753"/>
        <end position="2849"/>
    </location>
</feature>
<feature type="domain" description="Cadherin" evidence="14">
    <location>
        <begin position="2184"/>
        <end position="2280"/>
    </location>
</feature>
<feature type="domain" description="Cadherin" evidence="14">
    <location>
        <begin position="463"/>
        <end position="572"/>
    </location>
</feature>
<feature type="transmembrane region" description="Helical" evidence="13">
    <location>
        <begin position="1500"/>
        <end position="1522"/>
    </location>
</feature>
<sequence length="7208" mass="794476">MFGDSEGSPEATCLGIEMEDKGLSSLLMIYGLALFIHTDIVHGDLSYSIPEEIKRGSVIGNIAKDLGLGVDRMSSRNARIDAEGNRKMYCDLNLATGDLITAERIDRDSLCGKKASCVIKVDLVLENPLELQRVTLHIQDVNDNSPQFNADSIEMEIHELADKGTRFSIEEAHDADIGQHSVQKYDLQNNDNFVLVVDNNIVELVLENKLDREKQQEINLLLTALDGGSPQRSGTVVIHVTVLDANDNAPVFRQALYQTNLPENSALDSVVVTVSATDADEGIHGEVTYDFGHVSNDHEKIFSIDHKGGEIRLIGAIDYEETSNYELRVKAKDGLGLTSYCKVIIDITDVNDNSPRIFLKSLNNPLPEDVSPGTEVGIINVQDRDSEKNGLVQCSIQQNVPFKLVPSIKNYYSLVTMNQLDRETTSDYNITITAMDEGYPPLSASKVFQLSIADVNDNAPVFEDDYYKAYVTENNKQGFTLCSVAARDPDWRQNGTVVYSLQTGQVNNSPVSSYLSINGDTGVIQAVRSFDYEQFRSFKVQVVARDHGSPPLSSNVTVSVFITDVNDNSPQILFPAPEGNSFMTELVPKAAQGGSLMSKVIAVDADAGQNAWLSYHIINPTDPGLFTIGLHSGEIRTQRDISDSDNMKQNLIVVVKDNGKPALSSTCTMHLLIFDNLAEVPELKDIAHEENSSRLTSHLIIALVSVSTFFLTFIIIILGLRFCQRRKPRLLFDGAVAIPSSYLPPNYADVDGTGTLRSTYNYDAYLTTGSRTSDFKFVTSYNDNTLPADQTLRKTSLDFIEGFEDLDVSPKSSELIRFEMECNGSFFAAFVFCILTLQSAYGDVSYSVPEEMKQGTVIGNIARDLGMDVRTLSTRKARIDVERNRKRYCEINISKGELIVADRIDRESLCGKKPSCIAKLELVLENPLELHRISLHIQDINDNEPMFKKEVIKMEIQESTVKGARFSLDEAHDSDIGENAVKSYSLQINDHFVLNVDTKSGGRKYCELVLEKELDRESQQEINLLLSALDGGSPQRSGTVAIHVTVLDTNDNAPVFSDDLYKASVPEDSPLDAVVVTVSATDADEGLHGEVVYELDHVSGNSNLFSLDRKTGEVRVIGHLDYEEESSYEIRISAKDGLGLASYATLMIDVTDVNDNAPEIFLKSLTDSIPENVPPGTQVGIFNVQDADSDNNRHVRCYIQQNIPFNLVPSIKNYYSLVTTGELDREQVSNYNITITATDDGSPSLSSSKCFILSIADINDNPPAFEKRTYSVYVTENNKPGSSLCSVSARDPDWRQNGTIIYSIVPGKVHGIPLSSYLTVNADTGDIHALRSLDYEQFRSFKAQVMARDNGSPPLSSNVTLSVFISDVNDNSPRILYPTPGINSLMTELIPKSAPGGSLVSKVIAVDSDSGQNAWLSFHIIKSTDPGLFVIGLHSGEIRMQRDVSEQDSTKQNLIVAVKDNGQPPLSATCSMYCLISDNLAEVPELKDMSREDGSTLTSYLIIALVSVSTFFFSFIIIILGVRYCRRRKPIPLFDSAVAIPSAYFPPSYGEVDATGTIRSAYDGYLTTGSRTSDFKFVSSYNQNTLPADQTLVKSPTDFDEAFSDSDSTSQVGRLGFLGLLRGVLLFILALDYIYGDVNYSIVEEHKPGFVIGNIAKDLGLDVKRLSSRKARIDSEGNRKRYCDINSKGDLVVAERIDREELCGDRILCVLRFELVLEGPLEMHHVSLEIKDINDNAPSFSKDMVKLEISESADKGACFPIIAANDADIKENGVQGYTLQINNNFDLKISTNQDGGKYGELVLYKELDREEQQEMTFVLTALDGGTPQRSGSIAIHVIVLDANDNAPLFSQAVYRASLPENSALDTTVAEVIAIDADVGLNGEVSYEFGRISDLAAKLFNLNQKTGVIKVQGSIDFEEETTYEMRIEAKDGYGLTSNAKVIIDIIDVNDNAPLIYLKSLTNPVPENVSPGTEVGIINVQDRDSEINRQVRCSIQQKVPFKLIPSIKNYYTLVSTEQLDRELDSEYNITVTVTDEGSPPLSSSKQIHLTVGDINDNPPVFKEQYYNAYVVENNTPGKALCSVTARDPDWRQNGTVIYSLLPGKVNGNPVSSYLSMNGETGFIHALRSFDYEQFRSFKVQVVARDNGSPPLSSNVTVSVFITDVNDNIPQILYPIIDGNSFMTELVPRSAQGGSLVSKVIAVDGDSGQNAWLSYHIIKSTDPGLFTIDLHSGEIRTQRDISTSDNMKQNLVVSVKDNGQPTLSATCTMYLIISDNLAEVPELTDVSRESNSALTSYLIIALVSVSTFFLTFIIIILGLRFCRRRKPRLLFDGAVAIPSSYLPPNYADVDCTGTLRSTYNYDGYLTTGSRTSDFKFVSSYNDNTLPADQTLRKSSADFDEAFQNTDGPSEPKGLSTVFFLTLQVGLVFGDMSYSFPEEMERGSVIGNIATDLGLDVSKLSARKARIDAEGNNKRYCDINLANGDIIVADRIDREALCGKRASCVLRQELVLENPLELHRISLNIIDINDNAPQFKKDIISIEIRESADKGNRFRLDEAHDADIGQNTIQSYLIQDNAHFTIHVNTKSGGGKYCELVLEKELDREERKEMSILLTATDGGSPHKSGTVLIHVTVLDANDNAPVFSQAVYRASIPENSPLDTVVITVQATDADEGLNGEVKYEFDHISEENNVFSLDETTGEVTVTGSIDYEELSTYEIQITAKDGLGLASSCTLLIDIQDVNDNAPITFIKSLTNPIPENVAAGTEVGIINVQDKDSENNRQVRCFIQQDVPFKLVSSINNYYSLVTTSALDRELVSEYNITITATDEGQPPLSSSKSVKLSVADVNDNPPVFDEESYSAHVPENNKAGHSLCSVTARDPDWRQNGTVLYSLLPGGEMNSIPVTAYLSVNGETGVIQAQTSFDYEQMRSFRVLVMARDNGSPPLSSNVTVTVFITDVNDNSPQILYPAQEGSSLMTELVPKTAQGGSLVSKVIAVDADSGQNAWLSYHIIKSTDPELFAIGLHSGELKTQRDISESDSMRQYVVVAVRDNGNPVLSATCTMILLVSDNLADVPELKDMAYDENNSKLTTYLILALVSISTIFLTFIIVLLGIRFCRRRKPRMLFDGAVAIPSAYLPPNYADVDGSGTLRSTYNYDAYLTTGSRTSDFKFARSYNDNTLLADQTLVKRPIDFDDAFGDAEGTPEYRGHSMLVLTWGFALFVRFTAGDLSYSIPEEMKRGSIIGNIAKDLGVDVGTLSLRKARVDGGEDYQRHVDLDIKTGNIVVRDRIDREELCGDKALCTMTFELVLESPLELHRISLVIQDVNDNSPTFPKDTIKLEIRESAVKGARYRVVEAHDADIGQNAVQLYNLQTNDNFALSVRSDSDGFKNVELVLDKELDREIQHDLNLVLVAVDGGTPQRSGTAIIHVTVLDANDNAPVFSQAVYKASLPENAHLDTVLLKVSASDADEGVNGEVTYEFSRISEKAKGIFSLNDKTGEMNVKGPVDFESLSKYEMRIEAKDGYGLSSHCKVMIDITDMNDNAPVIYLKSMSNPIPESVPPGTEVGIINVQDRDSENNGQVRCVIQQNVPFKLVPSVKNYYSLVTTEHLDRELLSDYNITITATDDGSPPLSASKSIQLSVADVNDNPPVFEKESYSVYVRENIYAGSKLCSVAAKDPDWRQNGTVIYSLSAGVVDGSPVSSFVTVNGDTGAIQTLRSFDYEQFKSFSFQVTGRDNGSPPLSNNVTVNVFVTDVNDNLPQILYPAAERNSFITELVPKSTHAGSLISKVIAVDGDSGQNAWLSYHIIKSTDPGLFTIGLHSGEIRTQRDISESDNMKQNIIVTVKDNGEPTLSATCTLHLLISDNLAEVPELSDMPYDEADSKVTSYLIIALVSVSTLFLTFIIVALGVRFCHRRKPKLLFEGAVAIPGGYLPPSYADVDGTGTLRSGYNYDTYLTTGSRTSDFKFVSNDNTLPAEQTLRKASTDFEEAFGVSDVFSEGFVVHRVIFFCALLQYTNGDLVYSIQEEMKLRSVIGNIAKDLGIDVGRLSTRKARIETEGNDRRYCDVNLRSGDLIVAERMDREKICAAKPLCVIKFELLLETPLELHRVTLQIQDVNDNGPTFPKDKIKLDIRESAVKGARYRVNAAHDADIGQNDVQSYVLQPHSNFVLNIQTTSAGIKYGELVLDKELDREEQQEMQLLLTALDGGSPQRSGTLTIDVTVLDANDNAPVFSQAVYEASLPENSPLKTHVITVSATDADEGVNGEITYEFSQISDDSRNLFSLDQLTGEITVIGDVDFEEENKYEMFVEAKDGYGLSSDAKVIISITDANDNAPFITLKSLTNPVPENVSPGTEVGIINVQDRDAQQNRQVRCFIQQNVPFKLIPSIKNYYSLVTTETLDRELIADYNITVTATDEGSPPLSSLKTIQISIADVNDNPPVFDESSYRTYVSENVKSGHILCSVSARDPDWRQNGTVIYSLLSSAAEGSQVSSYLSINGDTGVIQTLRSFDYEQFRSFQIIVIARDNGSPPLSSNVTVSVFITDVNDNTPQILYPALEGNSLMTELVPKAAQGGSLVSKVIAVDGDSGQNAWLSYHIIKSTDPGLFKIDLHSGEIRTQRDISDSDNMKQNIIVAVKDNGQPSLSATCSMVLLISDNLAEVPELKDMAYEDSNSKLTSYLIIALVSVSTFFLTFIIIILGLRFCRRRKPRLLFDGAVAIPSSYLPPNYADVDGTGTLRSTYNYDAYLTTGSRTSDFKFVTSYNDNTLPADQTLRKNPTDFEEVFGDLDSSPEMEYRQLCFHGCLFLFSVLLHYAHTELSYSIAEEMKPGSLIGNIPKDLGLDVGTLSARKARIEKGKNDRRCCDINLRTGDLIVAERIDREALCGEKHSCVLKFELLFEAPLELHRITLQIQDVNDNAPTFPKEIIKFEIRESAGKGARYRVNAAHDADIGQNDVQTYALQRNTNFILNMQTTSAGRKYGELVLEKELDREEQQEIRLLLTALDGGSPQRSGTVVIHVIVLDANDNAPVFSQAVYEANLPENSMLNTAVIAVSASDADEGVNGQVTYEFNQMPDKSRNMFSLDETTGEITVTGDIDFEEGSKYEMFVEAKDGYGLSSDAKVIIFITDVNDNPPTISLKTLTNPVPENVSPGTEVGIINVEDRDSEKNSQVRCSIQKNVPFKLIPSITSYYSLVTTDNLDRELTSNYNITITATDEGSPPLSSITIVQIYISDVNDNPPEFEEQSYSSYVTENNTPGHSLCSVKAHDPDWRQNGTVIYSLLTGEVNGAPVSSYLSVHGDTGVIQSVRLFDYEQFKSFKVYVMARDNGSPPLSSNVTVSVFITDINDNTPQILYPAPEGNSFMTELVPNAAQGGSLVSKVIAVDKDSGQNAWLSYHIIKSTDPGLFKIDLHSGEIRTQRDISDSDNMKQNIIVAVKDNGQPSLSATCSMFLLISDNLAEVPELKDMAYEDSSSKLTSYLIIALVSVSTFFLTFIIIILGLRFCWRRKPRLLFDGAVAIPSSYLPPNYADADGTGTLHSTYNYDAYLTTGSRTSDFKFVTSYNDNTLPADQTLRKNPTDFEEVFGDLDSSPEVGCLLSFLLTYCFCTKMDYRHWDFRGLVFVFIVLLHFTNGNLDYSIQEEMKHGSIIGNIAKDLGIDVGRMTARKARIETEENNIGHCDINLRTGDLTVANRIDREELCGEKASCILKFELLLESPLELNRISLNIKDINDNAPLFPKDAIKLEIRESADKGARYRVNAAHDADIGQNGVQSYIIQDNRHFILNTQTTSAGIKYAELVLNQELDREEQQELKLLLTALDGGSPQRSGTLTIDVTVLDANDNAPVFSQAVYEASLPENSPLKTQVITVSATDADDGINGEVTYEFSKMSDKSRKLFSLDQKTGDVTVIGDIDFEEGSKYEIYVEAKDGYGLSTDTKVIIFITDDNDNAPIISLKSLTNPVPENVSPGTEVGIINVQDKDSEQNRQVRCFIQQSVPFKLIPSIKNYYSLVTTDTLDRELMPHYNITITAIDEGSPPLSSFKTVQVFIADENDNPPVFDEQSYSAYVSENNKPGHTLCAVTARDPDWRQNGTVIYSLLPGEVNGAPVSSYLSVHGDTGVIQSVRSFDYEQFTSFKVYVMARDNGSPPLSSNVTVSVFITDVNDNTPQILYPAPEGNSFMTELVPKAAQGGSLVSKVIAVDGDSGQNAWLSYHIIKSTDPGLFKIDLHSGEIRTQRDISDSDNMKQNIIVAVKDNGQPSLSATCSMFLLISDNLAEVPELKDMAHEDSSSKLTSYLIIALVSVSTFFLTFIIIILGLRFCRRRKPRLLFDGAVAIPSSYLPPNYADVDGTGTLRSTYNYDAYLTTGSRTSDFKFVTSYNDNTLPADQTLRKNPTDFEEVFGDLDSSPEAYSISTRMEYNGMGLCVFLFLLSAMHYVHGDLSYSIQEEMKRGSVIGNIAKDLGLTLDILSARKARIETEENQRRFCDVSLRSGELIVSERIDREEQCGEKPSCVLKFELLMESPLELHRVSLQIQDINDNAPRFPTDMIKLEIRESADKGARYRVDAAHDVDIGQNAIQTYRLQSNGHFVLNVQTTSAGSKYGELILDKELDREEQQEIKLLLTALDGGSPQRSGTVVIHVVVLDANDNAPVFSQAVYEASLPENSPLKTHVITVSATDADEGANGEVTYGISRISDTSRKLFSLDRQTGEIFVSGDIDFEEGSTHEIFVQAKDGYGLSSDTKVIISITDVNDNAPVIALKSVTNPVPENVSPGTEVGLINVQDRDSQKNRQVRCSLQQHVPFILIPSIKNYYSLVTTDYLDREILSEYNITISAIDEGTPPLSSVKIVHISIADVNDNPPVFEEQSYSSYVTENNKPGHSLCSVKAHDPDWRQNGTVIYSLLPGEVNGAPVSSYLSVNGDTGVIQSVRSFDYEQFKSFKVYVMARDNGSPPLSSNVTVSVFITDVNDNTPQILYPAPEGNSFMTELVPKAAQGGSLVSKVIAVDKDSGQNAWLSYHIIKSTDPGLFKIDLHSGEIRTQRYISDSDNMKQNIIVAVKDNGQPSLSATCSMFLLISDNLAEVPELKDMAYEDSSSKLTSYLIIALVSVSTFFLTFIIIILGLRFCRRRKPRLLFDGAVAIPSSYLPPNYADVDGTGTLRSTYNYDAYLTTGSRTSDFKFVTSYNDNTLPADQTLRKKPTDFEEVFGDLDGSPEVGCLLSFLLVF</sequence>
<feature type="domain" description="Cadherin" evidence="14">
    <location>
        <begin position="5836"/>
        <end position="5940"/>
    </location>
</feature>
<evidence type="ECO:0000256" key="7">
    <source>
        <dbReference type="ARBA" id="ARBA00022837"/>
    </source>
</evidence>
<dbReference type="Pfam" id="PF00028">
    <property type="entry name" value="Cadherin"/>
    <property type="match status" value="43"/>
</dbReference>
<dbReference type="GO" id="GO:0009653">
    <property type="term" value="P:anatomical structure morphogenesis"/>
    <property type="evidence" value="ECO:0007669"/>
    <property type="project" value="UniProtKB-ARBA"/>
</dbReference>
<feature type="domain" description="Cadherin" evidence="14">
    <location>
        <begin position="4226"/>
        <end position="4330"/>
    </location>
</feature>